<dbReference type="InterPro" id="IPR036073">
    <property type="entry name" value="Desulfoferrodoxin_Fe-bd_dom_sf"/>
</dbReference>
<dbReference type="EMBL" id="BARV01037286">
    <property type="protein sequence ID" value="GAI49265.1"/>
    <property type="molecule type" value="Genomic_DNA"/>
</dbReference>
<dbReference type="SUPFAM" id="SSF49367">
    <property type="entry name" value="Superoxide reductase-like"/>
    <property type="match status" value="1"/>
</dbReference>
<dbReference type="Gene3D" id="2.60.40.730">
    <property type="entry name" value="SOR catalytic domain"/>
    <property type="match status" value="1"/>
</dbReference>
<evidence type="ECO:0000259" key="1">
    <source>
        <dbReference type="Pfam" id="PF01880"/>
    </source>
</evidence>
<dbReference type="InterPro" id="IPR006311">
    <property type="entry name" value="TAT_signal"/>
</dbReference>
<evidence type="ECO:0000313" key="2">
    <source>
        <dbReference type="EMBL" id="GAI49265.1"/>
    </source>
</evidence>
<proteinExistence type="predicted"/>
<gene>
    <name evidence="2" type="ORF">S06H3_57721</name>
</gene>
<dbReference type="GO" id="GO:0016491">
    <property type="term" value="F:oxidoreductase activity"/>
    <property type="evidence" value="ECO:0007669"/>
    <property type="project" value="InterPro"/>
</dbReference>
<dbReference type="InterPro" id="IPR002742">
    <property type="entry name" value="Desulfoferrodoxin_Fe-bd_dom"/>
</dbReference>
<organism evidence="2">
    <name type="scientific">marine sediment metagenome</name>
    <dbReference type="NCBI Taxonomy" id="412755"/>
    <lineage>
        <taxon>unclassified sequences</taxon>
        <taxon>metagenomes</taxon>
        <taxon>ecological metagenomes</taxon>
    </lineage>
</organism>
<dbReference type="GO" id="GO:0005506">
    <property type="term" value="F:iron ion binding"/>
    <property type="evidence" value="ECO:0007669"/>
    <property type="project" value="InterPro"/>
</dbReference>
<dbReference type="PROSITE" id="PS51318">
    <property type="entry name" value="TAT"/>
    <property type="match status" value="1"/>
</dbReference>
<name>X1QE17_9ZZZZ</name>
<reference evidence="2" key="1">
    <citation type="journal article" date="2014" name="Front. Microbiol.">
        <title>High frequency of phylogenetically diverse reductive dehalogenase-homologous genes in deep subseafloor sedimentary metagenomes.</title>
        <authorList>
            <person name="Kawai M."/>
            <person name="Futagami T."/>
            <person name="Toyoda A."/>
            <person name="Takaki Y."/>
            <person name="Nishi S."/>
            <person name="Hori S."/>
            <person name="Arai W."/>
            <person name="Tsubouchi T."/>
            <person name="Morono Y."/>
            <person name="Uchiyama I."/>
            <person name="Ito T."/>
            <person name="Fujiyama A."/>
            <person name="Inagaki F."/>
            <person name="Takami H."/>
        </authorList>
    </citation>
    <scope>NUCLEOTIDE SEQUENCE</scope>
    <source>
        <strain evidence="2">Expedition CK06-06</strain>
    </source>
</reference>
<comment type="caution">
    <text evidence="2">The sequence shown here is derived from an EMBL/GenBank/DDBJ whole genome shotgun (WGS) entry which is preliminary data.</text>
</comment>
<protein>
    <recommendedName>
        <fullName evidence="1">Desulfoferrodoxin ferrous iron-binding domain-containing protein</fullName>
    </recommendedName>
</protein>
<feature type="domain" description="Desulfoferrodoxin ferrous iron-binding" evidence="1">
    <location>
        <begin position="39"/>
        <end position="123"/>
    </location>
</feature>
<dbReference type="Pfam" id="PF01880">
    <property type="entry name" value="Desulfoferrodox"/>
    <property type="match status" value="1"/>
</dbReference>
<accession>X1QE17</accession>
<sequence length="140" mass="15662">MDVFENCHRISRRCFVRRLATVGISFAIGGLPKPALANVPTVAIDATKLEGNEFEVTVNIFHKGNNIFHYVDKVVLFADGEEVKVWKYSWRRRPESENFSAKTKVSVTQKTVLSLVANCNLHGENKDKGRLVLSLGSVSK</sequence>
<dbReference type="AlphaFoldDB" id="X1QE17"/>